<dbReference type="PANTHER" id="PTHR12542">
    <property type="entry name" value="EXOCYST COMPLEX PROTEIN EXO70"/>
    <property type="match status" value="1"/>
</dbReference>
<evidence type="ECO:0000313" key="3">
    <source>
        <dbReference type="Proteomes" id="UP001396334"/>
    </source>
</evidence>
<reference evidence="2 3" key="1">
    <citation type="journal article" date="2024" name="G3 (Bethesda)">
        <title>Genome assembly of Hibiscus sabdariffa L. provides insights into metabolisms of medicinal natural products.</title>
        <authorList>
            <person name="Kim T."/>
        </authorList>
    </citation>
    <scope>NUCLEOTIDE SEQUENCE [LARGE SCALE GENOMIC DNA]</scope>
    <source>
        <strain evidence="2">TK-2024</strain>
        <tissue evidence="2">Old leaves</tissue>
    </source>
</reference>
<dbReference type="InterPro" id="IPR004140">
    <property type="entry name" value="Exo70"/>
</dbReference>
<dbReference type="Gene3D" id="1.20.1280.170">
    <property type="entry name" value="Exocyst complex component Exo70"/>
    <property type="match status" value="1"/>
</dbReference>
<feature type="compositionally biased region" description="Low complexity" evidence="1">
    <location>
        <begin position="101"/>
        <end position="118"/>
    </location>
</feature>
<dbReference type="InterPro" id="IPR016159">
    <property type="entry name" value="Cullin_repeat-like_dom_sf"/>
</dbReference>
<dbReference type="Pfam" id="PF20669">
    <property type="entry name" value="Exo70_N"/>
    <property type="match status" value="1"/>
</dbReference>
<comment type="caution">
    <text evidence="2">The sequence shown here is derived from an EMBL/GenBank/DDBJ whole genome shotgun (WGS) entry which is preliminary data.</text>
</comment>
<accession>A0ABR2A8A6</accession>
<keyword evidence="3" id="KW-1185">Reference proteome</keyword>
<dbReference type="PANTHER" id="PTHR12542:SF17">
    <property type="entry name" value="EXOCYST SUBUNIT EXO70 FAMILY PROTEIN"/>
    <property type="match status" value="1"/>
</dbReference>
<organism evidence="2 3">
    <name type="scientific">Hibiscus sabdariffa</name>
    <name type="common">roselle</name>
    <dbReference type="NCBI Taxonomy" id="183260"/>
    <lineage>
        <taxon>Eukaryota</taxon>
        <taxon>Viridiplantae</taxon>
        <taxon>Streptophyta</taxon>
        <taxon>Embryophyta</taxon>
        <taxon>Tracheophyta</taxon>
        <taxon>Spermatophyta</taxon>
        <taxon>Magnoliopsida</taxon>
        <taxon>eudicotyledons</taxon>
        <taxon>Gunneridae</taxon>
        <taxon>Pentapetalae</taxon>
        <taxon>rosids</taxon>
        <taxon>malvids</taxon>
        <taxon>Malvales</taxon>
        <taxon>Malvaceae</taxon>
        <taxon>Malvoideae</taxon>
        <taxon>Hibiscus</taxon>
    </lineage>
</organism>
<dbReference type="EMBL" id="JBBPBN010000321">
    <property type="protein sequence ID" value="KAK8489261.1"/>
    <property type="molecule type" value="Genomic_DNA"/>
</dbReference>
<name>A0ABR2A8A6_9ROSI</name>
<proteinExistence type="predicted"/>
<sequence>MEENIEAAELIITNWDSLSHDSSSSSSCNTASLFSNSREEAKQYLSSTKGLQKAMQYLVSHQASSEKLVRAQTLMATAMKRLEREFYQILKSNRFYLDPESFSTHSSSRPSASRSSFSDFEEYGV</sequence>
<dbReference type="Proteomes" id="UP001396334">
    <property type="component" value="Unassembled WGS sequence"/>
</dbReference>
<protein>
    <submittedName>
        <fullName evidence="2">Uncharacterized protein</fullName>
    </submittedName>
</protein>
<dbReference type="SUPFAM" id="SSF74788">
    <property type="entry name" value="Cullin repeat-like"/>
    <property type="match status" value="1"/>
</dbReference>
<evidence type="ECO:0000313" key="2">
    <source>
        <dbReference type="EMBL" id="KAK8489261.1"/>
    </source>
</evidence>
<feature type="region of interest" description="Disordered" evidence="1">
    <location>
        <begin position="100"/>
        <end position="125"/>
    </location>
</feature>
<evidence type="ECO:0000256" key="1">
    <source>
        <dbReference type="SAM" id="MobiDB-lite"/>
    </source>
</evidence>
<gene>
    <name evidence="2" type="ORF">V6N11_029272</name>
</gene>